<dbReference type="Pfam" id="PF17168">
    <property type="entry name" value="DUF5127"/>
    <property type="match status" value="1"/>
</dbReference>
<gene>
    <name evidence="6" type="ORF">DWW57_06650</name>
    <name evidence="5" type="ORF">PN645_17845</name>
</gene>
<evidence type="ECO:0000259" key="2">
    <source>
        <dbReference type="Pfam" id="PF16334"/>
    </source>
</evidence>
<dbReference type="InterPro" id="IPR008979">
    <property type="entry name" value="Galactose-bd-like_sf"/>
</dbReference>
<feature type="domain" description="Glutaminase A central" evidence="3">
    <location>
        <begin position="490"/>
        <end position="826"/>
    </location>
</feature>
<feature type="chain" id="PRO_5019331459" evidence="1">
    <location>
        <begin position="22"/>
        <end position="833"/>
    </location>
</feature>
<feature type="signal peptide" evidence="1">
    <location>
        <begin position="1"/>
        <end position="21"/>
    </location>
</feature>
<feature type="domain" description="DUF4964" evidence="2">
    <location>
        <begin position="13"/>
        <end position="94"/>
    </location>
</feature>
<dbReference type="InterPro" id="IPR052743">
    <property type="entry name" value="Glutaminase_GtaA"/>
</dbReference>
<feature type="domain" description="Glutaminase A N-terminal" evidence="4">
    <location>
        <begin position="256"/>
        <end position="483"/>
    </location>
</feature>
<dbReference type="InterPro" id="IPR032515">
    <property type="entry name" value="DUF4964"/>
</dbReference>
<sequence length="833" mass="93367">MKKLNLLAIGAALCLAGCKTAEYKAAVKNDLRAPAYPLVTIDPYTSAWSTSDELYGSPVKHWTGREMSMLGVIKVDGECYRFMGEERIPMKQLLKPSEREAWEAVYTFEQPKGNWTAVEYDDIAWKKGVGAFGTEGEQATKTVWEGEHVWVRRVLELDESDLGKPLLMEYSHDDDCEMYINGVEILNSGNTTANNRKLQLPEEAMKVLKPGKNIIAVHCHNRVAAGYLDFCLWEKQIDKSVFARTATQTSANVMPTQTYYTFECGGVKLDVIFTAPLLMDNLDLMSRPVNYVTYQVASTDGKPHEVGVYFETTPQWAQHRIFQPVQCELKETAGQYLLKTGTKEQKILGRRGDDVMIDWGYFYMACDKGKTVQIGKSDEVKNQFKQATALKNSCDPSLSGDLTVELEVLAIAQDLGQVAGETTSGYILLGYDDLYAIQYFGENRRPYWNRKGDKTIEGELNAAATEYAGIMDRCADFDVQLMNKAAAVGGKKYAELCALAYRQAIAAHKLIEDKEGNLIFLSKENFSNGSIGTVDISYPSVPLFLVYNTDLAKGLMNHIFYYSESGKWTKPFAAHDIGTYPLANGQTYGGDMPVEESGNMLTMAAAVCMIDGNADYAAKHWEVMTTWANYLLEHGMDPENQLCTDDFAGHFAHNTNLSVKAIMGIAAYGKMAEMLGKKDIAATYLGKAKQMAQQWEQMAADGDHYKLTFDKAGTWSLKYNMVWDKLFKTDLFADDIYNKELAYYPTKANKYGVPLDNRADYTKSDWILWVASLTDDPAVFGQLVDPVWRYANETPSRVPISDWHMTSSGHQRGFQARSVVGGYFMPLLKSRMK</sequence>
<dbReference type="PANTHER" id="PTHR31987:SF1">
    <property type="entry name" value="GLUTAMINASE A"/>
    <property type="match status" value="1"/>
</dbReference>
<keyword evidence="1" id="KW-0732">Signal</keyword>
<dbReference type="InterPro" id="IPR032514">
    <property type="entry name" value="GtaA_central"/>
</dbReference>
<dbReference type="InterPro" id="IPR033433">
    <property type="entry name" value="GtaA_N"/>
</dbReference>
<dbReference type="Proteomes" id="UP001212263">
    <property type="component" value="Unassembled WGS sequence"/>
</dbReference>
<evidence type="ECO:0000313" key="5">
    <source>
        <dbReference type="EMBL" id="MDB9224842.1"/>
    </source>
</evidence>
<evidence type="ECO:0000259" key="4">
    <source>
        <dbReference type="Pfam" id="PF17168"/>
    </source>
</evidence>
<reference evidence="6 7" key="1">
    <citation type="submission" date="2018-08" db="EMBL/GenBank/DDBJ databases">
        <title>A genome reference for cultivated species of the human gut microbiota.</title>
        <authorList>
            <person name="Zou Y."/>
            <person name="Xue W."/>
            <person name="Luo G."/>
        </authorList>
    </citation>
    <scope>NUCLEOTIDE SEQUENCE [LARGE SCALE GENOMIC DNA]</scope>
    <source>
        <strain evidence="6 7">AF16-14</strain>
    </source>
</reference>
<dbReference type="AlphaFoldDB" id="A0A412TUI9"/>
<dbReference type="InterPro" id="IPR012341">
    <property type="entry name" value="6hp_glycosidase-like_sf"/>
</dbReference>
<dbReference type="Gene3D" id="2.60.120.260">
    <property type="entry name" value="Galactose-binding domain-like"/>
    <property type="match status" value="1"/>
</dbReference>
<proteinExistence type="predicted"/>
<dbReference type="InterPro" id="IPR008928">
    <property type="entry name" value="6-hairpin_glycosidase_sf"/>
</dbReference>
<accession>A0A412TUI9</accession>
<evidence type="ECO:0000259" key="3">
    <source>
        <dbReference type="Pfam" id="PF16335"/>
    </source>
</evidence>
<dbReference type="EMBL" id="JAQMRD010000033">
    <property type="protein sequence ID" value="MDB9224842.1"/>
    <property type="molecule type" value="Genomic_DNA"/>
</dbReference>
<name>A0A412TUI9_9BACT</name>
<dbReference type="EMBL" id="QRYC01000006">
    <property type="protein sequence ID" value="RGU57260.1"/>
    <property type="molecule type" value="Genomic_DNA"/>
</dbReference>
<dbReference type="Gene3D" id="1.50.10.10">
    <property type="match status" value="1"/>
</dbReference>
<evidence type="ECO:0000313" key="6">
    <source>
        <dbReference type="EMBL" id="RGU57260.1"/>
    </source>
</evidence>
<evidence type="ECO:0000313" key="7">
    <source>
        <dbReference type="Proteomes" id="UP000284243"/>
    </source>
</evidence>
<protein>
    <submittedName>
        <fullName evidence="6">DUF4965 domain-containing protein</fullName>
    </submittedName>
</protein>
<dbReference type="RefSeq" id="WP_022161009.1">
    <property type="nucleotide sequence ID" value="NZ_CABJFF010000005.1"/>
</dbReference>
<organism evidence="6 7">
    <name type="scientific">Odoribacter splanchnicus</name>
    <dbReference type="NCBI Taxonomy" id="28118"/>
    <lineage>
        <taxon>Bacteria</taxon>
        <taxon>Pseudomonadati</taxon>
        <taxon>Bacteroidota</taxon>
        <taxon>Bacteroidia</taxon>
        <taxon>Bacteroidales</taxon>
        <taxon>Odoribacteraceae</taxon>
        <taxon>Odoribacter</taxon>
    </lineage>
</organism>
<dbReference type="SUPFAM" id="SSF49785">
    <property type="entry name" value="Galactose-binding domain-like"/>
    <property type="match status" value="1"/>
</dbReference>
<comment type="caution">
    <text evidence="6">The sequence shown here is derived from an EMBL/GenBank/DDBJ whole genome shotgun (WGS) entry which is preliminary data.</text>
</comment>
<dbReference type="Pfam" id="PF16334">
    <property type="entry name" value="DUF4964"/>
    <property type="match status" value="1"/>
</dbReference>
<dbReference type="GO" id="GO:0005975">
    <property type="term" value="P:carbohydrate metabolic process"/>
    <property type="evidence" value="ECO:0007669"/>
    <property type="project" value="InterPro"/>
</dbReference>
<dbReference type="Pfam" id="PF16335">
    <property type="entry name" value="GtaA_6_Hairpin"/>
    <property type="match status" value="1"/>
</dbReference>
<dbReference type="PANTHER" id="PTHR31987">
    <property type="entry name" value="GLUTAMINASE A-RELATED"/>
    <property type="match status" value="1"/>
</dbReference>
<dbReference type="Proteomes" id="UP000284243">
    <property type="component" value="Unassembled WGS sequence"/>
</dbReference>
<evidence type="ECO:0000256" key="1">
    <source>
        <dbReference type="SAM" id="SignalP"/>
    </source>
</evidence>
<reference evidence="5" key="2">
    <citation type="submission" date="2023-01" db="EMBL/GenBank/DDBJ databases">
        <title>Human gut microbiome strain richness.</title>
        <authorList>
            <person name="Chen-Liaw A."/>
        </authorList>
    </citation>
    <scope>NUCLEOTIDE SEQUENCE</scope>
    <source>
        <strain evidence="5">RTP21484st1_B7_RTP21484_190118</strain>
    </source>
</reference>
<dbReference type="SUPFAM" id="SSF48208">
    <property type="entry name" value="Six-hairpin glycosidases"/>
    <property type="match status" value="1"/>
</dbReference>